<reference evidence="2" key="1">
    <citation type="submission" date="2023-04" db="EMBL/GenBank/DDBJ databases">
        <title>Black Yeasts Isolated from many extreme environments.</title>
        <authorList>
            <person name="Coleine C."/>
            <person name="Stajich J.E."/>
            <person name="Selbmann L."/>
        </authorList>
    </citation>
    <scope>NUCLEOTIDE SEQUENCE</scope>
    <source>
        <strain evidence="2">CCFEE 5312</strain>
    </source>
</reference>
<name>A0AAJ0DF46_9PEZI</name>
<feature type="compositionally biased region" description="Acidic residues" evidence="1">
    <location>
        <begin position="802"/>
        <end position="812"/>
    </location>
</feature>
<protein>
    <submittedName>
        <fullName evidence="2">Uncharacterized protein</fullName>
    </submittedName>
</protein>
<feature type="region of interest" description="Disordered" evidence="1">
    <location>
        <begin position="203"/>
        <end position="254"/>
    </location>
</feature>
<evidence type="ECO:0000313" key="3">
    <source>
        <dbReference type="Proteomes" id="UP001271007"/>
    </source>
</evidence>
<dbReference type="EMBL" id="JAWDJX010000019">
    <property type="protein sequence ID" value="KAK3052658.1"/>
    <property type="molecule type" value="Genomic_DNA"/>
</dbReference>
<dbReference type="Proteomes" id="UP001271007">
    <property type="component" value="Unassembled WGS sequence"/>
</dbReference>
<proteinExistence type="predicted"/>
<keyword evidence="3" id="KW-1185">Reference proteome</keyword>
<feature type="compositionally biased region" description="Low complexity" evidence="1">
    <location>
        <begin position="659"/>
        <end position="673"/>
    </location>
</feature>
<feature type="region of interest" description="Disordered" evidence="1">
    <location>
        <begin position="642"/>
        <end position="778"/>
    </location>
</feature>
<feature type="region of interest" description="Disordered" evidence="1">
    <location>
        <begin position="802"/>
        <end position="839"/>
    </location>
</feature>
<feature type="region of interest" description="Disordered" evidence="1">
    <location>
        <begin position="1"/>
        <end position="21"/>
    </location>
</feature>
<feature type="compositionally biased region" description="Acidic residues" evidence="1">
    <location>
        <begin position="819"/>
        <end position="839"/>
    </location>
</feature>
<sequence>MAGYSHTRAGSRTSVGPGEELPSGSCNYRDISTTSQAPVCGCTKFWLNVCHFNVNDGGVERAWCFCGHHACFHNAFSQQQEQEQVLASSRVIAAQGLGIRPDSRSQSQSINTRVFQALNEFARLQEDGEQASDTNSKLPSTTAPSLVEEPWHASERWLQQGQQNLGPMPPPVVIPTGSRITEDYSATEVATPSIAGTPDFRALAASSSSGNRPSPGHLQPGNLQRPRIEPPRLTSNERTANVEGPAPVRNTTPDLQNILQTYGRRLDILETLSFSHVPVEELQDRFEHFDGRILDLEQWRVDQDQREPAPDHIRSTHARERRMLPAEASSFDSDESFDMNAAAHAEAVVLATLAANAETHPRIDALESRVQELEQTALPSFARPWRVQVVLLPWGRDLKGIWFSATEATRRSTMANTQLTEEWTGAQSGPNLSFNSASGAWTTESIQAWAKEAQEWLSPKACGPSGAVFQRLASRGLVRDMTLRESDARHIANMIDSTFGELGIGGKDVSGAEETRRYQALQQSLIPLRKVRKSARLRFLSPAEMVTSASWTASFLDSSVFMKVGDGQRRLYITTPEAYSQPNTNDVWSWKRLRGLTAFEATAGEQAARTENVAIEACWSYNERLDRSDSLHSSFATRDSQWSTRSQFAVDDPDDMDDNPMQSQPQLRPQRQRTASLPESSEAAGQAKAALPKRRVASFEPVPSVNSHSDERVEINPKRRRITVSPEAERRGVNFTPRWSREPPSPFTSEPAVEARSQGASSSRKRGTTPFAYATPHSNSNFVGRVELASGDGDTEVATDIVEREEEWEGVEEGLTNLDDSESVDDNEDLEDGLSLYED</sequence>
<evidence type="ECO:0000313" key="2">
    <source>
        <dbReference type="EMBL" id="KAK3052658.1"/>
    </source>
</evidence>
<accession>A0AAJ0DF46</accession>
<comment type="caution">
    <text evidence="2">The sequence shown here is derived from an EMBL/GenBank/DDBJ whole genome shotgun (WGS) entry which is preliminary data.</text>
</comment>
<dbReference type="AlphaFoldDB" id="A0AAJ0DF46"/>
<organism evidence="2 3">
    <name type="scientific">Extremus antarcticus</name>
    <dbReference type="NCBI Taxonomy" id="702011"/>
    <lineage>
        <taxon>Eukaryota</taxon>
        <taxon>Fungi</taxon>
        <taxon>Dikarya</taxon>
        <taxon>Ascomycota</taxon>
        <taxon>Pezizomycotina</taxon>
        <taxon>Dothideomycetes</taxon>
        <taxon>Dothideomycetidae</taxon>
        <taxon>Mycosphaerellales</taxon>
        <taxon>Extremaceae</taxon>
        <taxon>Extremus</taxon>
    </lineage>
</organism>
<evidence type="ECO:0000256" key="1">
    <source>
        <dbReference type="SAM" id="MobiDB-lite"/>
    </source>
</evidence>
<gene>
    <name evidence="2" type="ORF">LTR09_006139</name>
</gene>
<feature type="compositionally biased region" description="Basic and acidic residues" evidence="1">
    <location>
        <begin position="708"/>
        <end position="717"/>
    </location>
</feature>